<keyword evidence="3" id="KW-1003">Cell membrane</keyword>
<feature type="transmembrane region" description="Helical" evidence="7">
    <location>
        <begin position="78"/>
        <end position="97"/>
    </location>
</feature>
<comment type="subcellular location">
    <subcellularLocation>
        <location evidence="1">Cell membrane</location>
        <topology evidence="1">Multi-pass membrane protein</topology>
    </subcellularLocation>
</comment>
<dbReference type="PANTHER" id="PTHR43266">
    <property type="entry name" value="MACROLIDE-EFFLUX PROTEIN"/>
    <property type="match status" value="1"/>
</dbReference>
<feature type="transmembrane region" description="Helical" evidence="7">
    <location>
        <begin position="374"/>
        <end position="395"/>
    </location>
</feature>
<gene>
    <name evidence="8" type="ORF">NZD86_13365</name>
</gene>
<feature type="transmembrane region" description="Helical" evidence="7">
    <location>
        <begin position="103"/>
        <end position="127"/>
    </location>
</feature>
<keyword evidence="2" id="KW-0813">Transport</keyword>
<dbReference type="Gene3D" id="1.20.1250.20">
    <property type="entry name" value="MFS general substrate transporter like domains"/>
    <property type="match status" value="1"/>
</dbReference>
<protein>
    <submittedName>
        <fullName evidence="8">MFS transporter</fullName>
    </submittedName>
</protein>
<dbReference type="InterPro" id="IPR011701">
    <property type="entry name" value="MFS"/>
</dbReference>
<proteinExistence type="predicted"/>
<evidence type="ECO:0000256" key="2">
    <source>
        <dbReference type="ARBA" id="ARBA00022448"/>
    </source>
</evidence>
<dbReference type="SUPFAM" id="SSF103473">
    <property type="entry name" value="MFS general substrate transporter"/>
    <property type="match status" value="1"/>
</dbReference>
<evidence type="ECO:0000256" key="5">
    <source>
        <dbReference type="ARBA" id="ARBA00022989"/>
    </source>
</evidence>
<feature type="transmembrane region" description="Helical" evidence="7">
    <location>
        <begin position="230"/>
        <end position="251"/>
    </location>
</feature>
<evidence type="ECO:0000256" key="6">
    <source>
        <dbReference type="ARBA" id="ARBA00023136"/>
    </source>
</evidence>
<reference evidence="8" key="1">
    <citation type="submission" date="2022-08" db="EMBL/GenBank/DDBJ databases">
        <title>Alicyclobacillus dauci DSM2870, complete genome.</title>
        <authorList>
            <person name="Wang Q."/>
            <person name="Cai R."/>
            <person name="Wang Z."/>
        </authorList>
    </citation>
    <scope>NUCLEOTIDE SEQUENCE</scope>
    <source>
        <strain evidence="8">DSM 28700</strain>
    </source>
</reference>
<keyword evidence="6 7" id="KW-0472">Membrane</keyword>
<dbReference type="Proteomes" id="UP001164803">
    <property type="component" value="Chromosome"/>
</dbReference>
<dbReference type="CDD" id="cd06173">
    <property type="entry name" value="MFS_MefA_like"/>
    <property type="match status" value="1"/>
</dbReference>
<dbReference type="InterPro" id="IPR036259">
    <property type="entry name" value="MFS_trans_sf"/>
</dbReference>
<name>A0ABY6YXN0_9BACL</name>
<evidence type="ECO:0000256" key="7">
    <source>
        <dbReference type="SAM" id="Phobius"/>
    </source>
</evidence>
<keyword evidence="9" id="KW-1185">Reference proteome</keyword>
<accession>A0ABY6YXN0</accession>
<keyword evidence="5 7" id="KW-1133">Transmembrane helix</keyword>
<keyword evidence="4 7" id="KW-0812">Transmembrane</keyword>
<feature type="transmembrane region" description="Helical" evidence="7">
    <location>
        <begin position="344"/>
        <end position="368"/>
    </location>
</feature>
<evidence type="ECO:0000256" key="3">
    <source>
        <dbReference type="ARBA" id="ARBA00022475"/>
    </source>
</evidence>
<dbReference type="RefSeq" id="WP_268042396.1">
    <property type="nucleotide sequence ID" value="NZ_CP104064.1"/>
</dbReference>
<evidence type="ECO:0000256" key="1">
    <source>
        <dbReference type="ARBA" id="ARBA00004651"/>
    </source>
</evidence>
<sequence>MRGFFELFRQEPDYLRLTMGGLVSGVGDWFNSVAVMSLLLLFTHSGLSIAILLSLRTIPSLFIGPIAGVLADKVNRKAILVVTDIARAIVALSFLFVHSEHQIWIAYTATFALVVFTSLFNPARFAIVPQVVRASNLSLANAPQKSTFGAVLAVGSLAGGAITAIWGVNVAFIINSLSFLCSAALCLSIHPKSMGESVRERTHERAGTSQKLMGLLISSRTVRAIFLMQVIWPVGGGIINVLLSVYAFQVFHAENQGVGLLYGSLGVGFIVGGMLTQKFTKFGGPTILVGLLMEGSCHFALSQSPNIWIGAVFLFIATLGAGISNAMITTILMQTVNKRVQGRIFALFGTTSDFILGISMLLAGLALTHVHPRTLGAVGGLVMVCSALCSGWMLVRAGTFSSFRVDSSKTG</sequence>
<feature type="transmembrane region" description="Helical" evidence="7">
    <location>
        <begin position="21"/>
        <end position="43"/>
    </location>
</feature>
<dbReference type="Pfam" id="PF07690">
    <property type="entry name" value="MFS_1"/>
    <property type="match status" value="1"/>
</dbReference>
<dbReference type="PANTHER" id="PTHR43266:SF2">
    <property type="entry name" value="MAJOR FACILITATOR SUPERFAMILY (MFS) PROFILE DOMAIN-CONTAINING PROTEIN"/>
    <property type="match status" value="1"/>
</dbReference>
<feature type="transmembrane region" description="Helical" evidence="7">
    <location>
        <begin position="148"/>
        <end position="166"/>
    </location>
</feature>
<dbReference type="EMBL" id="CP104064">
    <property type="protein sequence ID" value="WAH35297.1"/>
    <property type="molecule type" value="Genomic_DNA"/>
</dbReference>
<evidence type="ECO:0000313" key="8">
    <source>
        <dbReference type="EMBL" id="WAH35297.1"/>
    </source>
</evidence>
<feature type="transmembrane region" description="Helical" evidence="7">
    <location>
        <begin position="49"/>
        <end position="71"/>
    </location>
</feature>
<evidence type="ECO:0000256" key="4">
    <source>
        <dbReference type="ARBA" id="ARBA00022692"/>
    </source>
</evidence>
<evidence type="ECO:0000313" key="9">
    <source>
        <dbReference type="Proteomes" id="UP001164803"/>
    </source>
</evidence>
<organism evidence="8 9">
    <name type="scientific">Alicyclobacillus dauci</name>
    <dbReference type="NCBI Taxonomy" id="1475485"/>
    <lineage>
        <taxon>Bacteria</taxon>
        <taxon>Bacillati</taxon>
        <taxon>Bacillota</taxon>
        <taxon>Bacilli</taxon>
        <taxon>Bacillales</taxon>
        <taxon>Alicyclobacillaceae</taxon>
        <taxon>Alicyclobacillus</taxon>
    </lineage>
</organism>
<feature type="transmembrane region" description="Helical" evidence="7">
    <location>
        <begin position="307"/>
        <end position="332"/>
    </location>
</feature>
<feature type="transmembrane region" description="Helical" evidence="7">
    <location>
        <begin position="257"/>
        <end position="275"/>
    </location>
</feature>